<dbReference type="Proteomes" id="UP000594943">
    <property type="component" value="Plasmid unnamed"/>
</dbReference>
<gene>
    <name evidence="1" type="ORF">I6G56_01120</name>
</gene>
<dbReference type="PROSITE" id="PS50075">
    <property type="entry name" value="CARRIER"/>
    <property type="match status" value="1"/>
</dbReference>
<dbReference type="InterPro" id="IPR009081">
    <property type="entry name" value="PP-bd_ACP"/>
</dbReference>
<organism evidence="1 2">
    <name type="scientific">Burkholderia humptydooensis</name>
    <dbReference type="NCBI Taxonomy" id="430531"/>
    <lineage>
        <taxon>Bacteria</taxon>
        <taxon>Pseudomonadati</taxon>
        <taxon>Pseudomonadota</taxon>
        <taxon>Betaproteobacteria</taxon>
        <taxon>Burkholderiales</taxon>
        <taxon>Burkholderiaceae</taxon>
        <taxon>Burkholderia</taxon>
        <taxon>pseudomallei group</taxon>
    </lineage>
</organism>
<evidence type="ECO:0000313" key="2">
    <source>
        <dbReference type="Proteomes" id="UP000594943"/>
    </source>
</evidence>
<dbReference type="InterPro" id="IPR036736">
    <property type="entry name" value="ACP-like_sf"/>
</dbReference>
<dbReference type="EMBL" id="CP065685">
    <property type="protein sequence ID" value="QPS41917.1"/>
    <property type="molecule type" value="Genomic_DNA"/>
</dbReference>
<protein>
    <submittedName>
        <fullName evidence="1">Acyl carrier protein</fullName>
    </submittedName>
</protein>
<dbReference type="AlphaFoldDB" id="A0A7U4P874"/>
<accession>A0A7U4P874</accession>
<keyword evidence="1" id="KW-0614">Plasmid</keyword>
<dbReference type="KEGG" id="bhg:I6G56_01120"/>
<proteinExistence type="predicted"/>
<geneLocation type="plasmid" evidence="1 2">
    <name>unnamed</name>
</geneLocation>
<dbReference type="Pfam" id="PF00550">
    <property type="entry name" value="PP-binding"/>
    <property type="match status" value="1"/>
</dbReference>
<evidence type="ECO:0000313" key="1">
    <source>
        <dbReference type="EMBL" id="QPS41917.1"/>
    </source>
</evidence>
<dbReference type="SUPFAM" id="SSF47336">
    <property type="entry name" value="ACP-like"/>
    <property type="match status" value="1"/>
</dbReference>
<dbReference type="RefSeq" id="WP_006029280.1">
    <property type="nucleotide sequence ID" value="NZ_CP013381.1"/>
</dbReference>
<accession>A0A7T2TXN7</accession>
<dbReference type="Gene3D" id="1.10.1200.10">
    <property type="entry name" value="ACP-like"/>
    <property type="match status" value="1"/>
</dbReference>
<sequence>MTHTIDITETIHNTCRSVLGIPDLQSDEDFFERGVSSLTIVELQIQIEQLVQRQVPTSKLMAAPTVQGWSQVYREAAAAAS</sequence>
<reference evidence="1 2" key="1">
    <citation type="submission" date="2020-12" db="EMBL/GenBank/DDBJ databases">
        <title>FDA dAtabase for Regulatory Grade micrObial Sequences (FDA-ARGOS): Supporting development and validation of Infectious Disease Dx tests.</title>
        <authorList>
            <person name="Nelson B."/>
            <person name="Plummer A."/>
            <person name="Tallon L."/>
            <person name="Sadzewicz L."/>
            <person name="Zhao X."/>
            <person name="Boylan J."/>
            <person name="Ott S."/>
            <person name="Bowen H."/>
            <person name="Vavikolanu K."/>
            <person name="Mehta A."/>
            <person name="Aluvathingal J."/>
            <person name="Nadendla S."/>
            <person name="Myers T."/>
            <person name="Yan Y."/>
            <person name="Sichtig H."/>
        </authorList>
    </citation>
    <scope>NUCLEOTIDE SEQUENCE [LARGE SCALE GENOMIC DNA]</scope>
    <source>
        <strain evidence="1 2">FDAARGOS_899</strain>
        <plasmid evidence="1 2">unnamed</plasmid>
    </source>
</reference>
<name>A0A7U4P874_9BURK</name>